<organism evidence="3 4">
    <name type="scientific">Hortaea werneckii</name>
    <name type="common">Black yeast</name>
    <name type="synonym">Cladosporium werneckii</name>
    <dbReference type="NCBI Taxonomy" id="91943"/>
    <lineage>
        <taxon>Eukaryota</taxon>
        <taxon>Fungi</taxon>
        <taxon>Dikarya</taxon>
        <taxon>Ascomycota</taxon>
        <taxon>Pezizomycotina</taxon>
        <taxon>Dothideomycetes</taxon>
        <taxon>Dothideomycetidae</taxon>
        <taxon>Mycosphaerellales</taxon>
        <taxon>Teratosphaeriaceae</taxon>
        <taxon>Hortaea</taxon>
    </lineage>
</organism>
<sequence>MPKLKQLVCSIELGQSRTPLQEYGARYSDGAVESFVAVPDTKIPFCIRLKSEGYIAPGLAAFVFMDGQYQCNRNKLQLRMPDDGVPESDYEIDFCLRQKEEKTASGTFVGRQWSFAELNTTKSDKAANLNPQFLHNIGTIEVVVLRCKREGEDVPTPILQAGLIPPMPAKAPSEKRITGPTRTPSAAPAAKAKQPTPAPSDALGGLFGLFDGACDDEEISLKHKKPIDTDLESVNTIQGLDGAGDFPAPYQHVALPPVGRDGYVMPRAPSGQTWDPVVGRFLPVNEVGHYHCESQDDSLSEQERALNVRRDDRSAVHRPGKTVSPDSLPMPVDENVDAVLGNTDERGQLDGYGGPNVNIYQRWGWDNRGFDDMQGDHYFGMTGADRVNQKMKMREQGHDVSLSQAPIQQSIPQGYGRVANSMPQRYNAPQYIPQQNVARQSNKNPGDLIPVDILELQQRILEMKSRLSDNMEESTKISAQFQANPANPENPSLYQRLEYLQEEAQRLTKTLEAYSNGLKDYVDHVSKNPDGEDLEILQKLRQMEEFAHIKKSLATVPPVRYPTPAGNGWQQTGQGEVGRATTGKSLRSIEKTGGLANKLNERYARVAAQNTQQSDAEKVPEARQEWANGPKAINFAYAQPNGTGRTGSGKGHEALRQKPATDGIGLADDAKGHQRSPQNPALGGTGWADDEKGHQRSPQGAKAADTWEAPRSPEQWSGNDNAGPTGASGQQQNNHEAWCGSTSHRGRQQDNGGWTPAVSQQGRPHSQRGGSVYNPTSPSGKVNDAGWADGTVASDQGRREKTPSIFIQSPSPGANVKPYWADWRQITMPQDSPGHGMNKREAARDPCDYPSAPLPTVPEGKLKDIKHAIQAGKGANYSHRCHRPLYMDTMAEPYAVFSFKYRSKEALEKILKRDVSSDVQATVKQAEEEKFLNMPKHKLVEELMKMRLPGGSPSPKKALTDRATSDWGGGAEARGVAAQGWDSQSNNGKQSHVSGWGEQSAYGRGHSSPESVRSVSKGHAANAGWDDPQPQQADLWGGNIAGESNNQAGWANDTPAAGCGWDGAASLKPMRYKAPAVHDIDSEEGSLATGFTRSSPASTVPVHDFGGFAERKKVAHHDGPASPIAENAGVGAGGGALHGQEHLGPGNPGANYTGFTNAGQGLLPWGGANDYDLSDKTMKKWEKGGWAREMLEGGPNAK</sequence>
<evidence type="ECO:0000313" key="3">
    <source>
        <dbReference type="EMBL" id="RMZ16245.1"/>
    </source>
</evidence>
<proteinExistence type="predicted"/>
<gene>
    <name evidence="3" type="ORF">D0862_01323</name>
</gene>
<feature type="compositionally biased region" description="Basic and acidic residues" evidence="1">
    <location>
        <begin position="838"/>
        <end position="847"/>
    </location>
</feature>
<dbReference type="VEuPathDB" id="FungiDB:BTJ68_05419"/>
<comment type="caution">
    <text evidence="3">The sequence shown here is derived from an EMBL/GenBank/DDBJ whole genome shotgun (WGS) entry which is preliminary data.</text>
</comment>
<feature type="region of interest" description="Disordered" evidence="1">
    <location>
        <begin position="308"/>
        <end position="332"/>
    </location>
</feature>
<feature type="compositionally biased region" description="Low complexity" evidence="1">
    <location>
        <begin position="180"/>
        <end position="198"/>
    </location>
</feature>
<feature type="region of interest" description="Disordered" evidence="1">
    <location>
        <begin position="832"/>
        <end position="859"/>
    </location>
</feature>
<feature type="region of interest" description="Disordered" evidence="1">
    <location>
        <begin position="158"/>
        <end position="198"/>
    </location>
</feature>
<reference evidence="3 4" key="1">
    <citation type="journal article" date="2018" name="BMC Genomics">
        <title>Genomic evidence for intraspecific hybridization in a clonal and extremely halotolerant yeast.</title>
        <authorList>
            <person name="Gostincar C."/>
            <person name="Stajich J.E."/>
            <person name="Zupancic J."/>
            <person name="Zalar P."/>
            <person name="Gunde-Cimerman N."/>
        </authorList>
    </citation>
    <scope>NUCLEOTIDE SEQUENCE [LARGE SCALE GENOMIC DNA]</scope>
    <source>
        <strain evidence="3 4">EXF-171</strain>
    </source>
</reference>
<accession>A0A3M7HT66</accession>
<feature type="domain" description="DUF7918" evidence="2">
    <location>
        <begin position="842"/>
        <end position="910"/>
    </location>
</feature>
<evidence type="ECO:0000259" key="2">
    <source>
        <dbReference type="Pfam" id="PF25534"/>
    </source>
</evidence>
<dbReference type="AlphaFoldDB" id="A0A3M7HT66"/>
<protein>
    <recommendedName>
        <fullName evidence="2">DUF7918 domain-containing protein</fullName>
    </recommendedName>
</protein>
<feature type="domain" description="DUF7918" evidence="2">
    <location>
        <begin position="56"/>
        <end position="183"/>
    </location>
</feature>
<dbReference type="Pfam" id="PF25534">
    <property type="entry name" value="DUF7918"/>
    <property type="match status" value="2"/>
</dbReference>
<feature type="region of interest" description="Disordered" evidence="1">
    <location>
        <begin position="635"/>
        <end position="811"/>
    </location>
</feature>
<dbReference type="InterPro" id="IPR057678">
    <property type="entry name" value="DUF7918"/>
</dbReference>
<name>A0A3M7HT66_HORWE</name>
<dbReference type="Proteomes" id="UP000281468">
    <property type="component" value="Unassembled WGS sequence"/>
</dbReference>
<evidence type="ECO:0000313" key="4">
    <source>
        <dbReference type="Proteomes" id="UP000281468"/>
    </source>
</evidence>
<dbReference type="EMBL" id="QWIQ01000020">
    <property type="protein sequence ID" value="RMZ16245.1"/>
    <property type="molecule type" value="Genomic_DNA"/>
</dbReference>
<feature type="compositionally biased region" description="Polar residues" evidence="1">
    <location>
        <begin position="981"/>
        <end position="993"/>
    </location>
</feature>
<evidence type="ECO:0000256" key="1">
    <source>
        <dbReference type="SAM" id="MobiDB-lite"/>
    </source>
</evidence>
<feature type="region of interest" description="Disordered" evidence="1">
    <location>
        <begin position="948"/>
        <end position="1052"/>
    </location>
</feature>
<feature type="compositionally biased region" description="Polar residues" evidence="1">
    <location>
        <begin position="714"/>
        <end position="764"/>
    </location>
</feature>
<feature type="region of interest" description="Disordered" evidence="1">
    <location>
        <begin position="1132"/>
        <end position="1152"/>
    </location>
</feature>